<evidence type="ECO:0000313" key="2">
    <source>
        <dbReference type="Proteomes" id="UP000199397"/>
    </source>
</evidence>
<proteinExistence type="predicted"/>
<dbReference type="Gene3D" id="3.10.20.30">
    <property type="match status" value="1"/>
</dbReference>
<dbReference type="NCBIfam" id="TIGR01683">
    <property type="entry name" value="thiS"/>
    <property type="match status" value="1"/>
</dbReference>
<reference evidence="1 2" key="1">
    <citation type="submission" date="2016-10" db="EMBL/GenBank/DDBJ databases">
        <authorList>
            <person name="de Groot N.N."/>
        </authorList>
    </citation>
    <scope>NUCLEOTIDE SEQUENCE [LARGE SCALE GENOMIC DNA]</scope>
    <source>
        <strain evidence="1 2">DSM 21228</strain>
    </source>
</reference>
<dbReference type="RefSeq" id="WP_175517804.1">
    <property type="nucleotide sequence ID" value="NZ_FNQP01000002.1"/>
</dbReference>
<keyword evidence="2" id="KW-1185">Reference proteome</keyword>
<gene>
    <name evidence="1" type="ORF">SAMN05660964_00341</name>
</gene>
<dbReference type="InterPro" id="IPR010035">
    <property type="entry name" value="Thi_S"/>
</dbReference>
<dbReference type="AlphaFoldDB" id="A0A1H3W951"/>
<sequence>MEILVNDTPHTIATDTTAAQLLVILDLQDKRLALEINQTLVPRSQFDTFVLQPHDTVEIVHAIGGG</sequence>
<dbReference type="InterPro" id="IPR016155">
    <property type="entry name" value="Mopterin_synth/thiamin_S_b"/>
</dbReference>
<dbReference type="InterPro" id="IPR012675">
    <property type="entry name" value="Beta-grasp_dom_sf"/>
</dbReference>
<organism evidence="1 2">
    <name type="scientific">Thiothrix caldifontis</name>
    <dbReference type="NCBI Taxonomy" id="525918"/>
    <lineage>
        <taxon>Bacteria</taxon>
        <taxon>Pseudomonadati</taxon>
        <taxon>Pseudomonadota</taxon>
        <taxon>Gammaproteobacteria</taxon>
        <taxon>Thiotrichales</taxon>
        <taxon>Thiotrichaceae</taxon>
        <taxon>Thiothrix</taxon>
    </lineage>
</organism>
<name>A0A1H3W951_9GAMM</name>
<protein>
    <submittedName>
        <fullName evidence="1">Sulfur carrier protein ThiS</fullName>
    </submittedName>
</protein>
<dbReference type="STRING" id="525918.SAMN05660964_00341"/>
<dbReference type="EMBL" id="FNQP01000002">
    <property type="protein sequence ID" value="SDZ83381.1"/>
    <property type="molecule type" value="Genomic_DNA"/>
</dbReference>
<dbReference type="InterPro" id="IPR003749">
    <property type="entry name" value="ThiS/MoaD-like"/>
</dbReference>
<accession>A0A1H3W951</accession>
<evidence type="ECO:0000313" key="1">
    <source>
        <dbReference type="EMBL" id="SDZ83381.1"/>
    </source>
</evidence>
<dbReference type="Pfam" id="PF02597">
    <property type="entry name" value="ThiS"/>
    <property type="match status" value="1"/>
</dbReference>
<dbReference type="PANTHER" id="PTHR34472:SF1">
    <property type="entry name" value="SULFUR CARRIER PROTEIN THIS"/>
    <property type="match status" value="1"/>
</dbReference>
<dbReference type="SUPFAM" id="SSF54285">
    <property type="entry name" value="MoaD/ThiS"/>
    <property type="match status" value="1"/>
</dbReference>
<dbReference type="CDD" id="cd00565">
    <property type="entry name" value="Ubl_ThiS"/>
    <property type="match status" value="1"/>
</dbReference>
<dbReference type="Proteomes" id="UP000199397">
    <property type="component" value="Unassembled WGS sequence"/>
</dbReference>
<dbReference type="PANTHER" id="PTHR34472">
    <property type="entry name" value="SULFUR CARRIER PROTEIN THIS"/>
    <property type="match status" value="1"/>
</dbReference>